<protein>
    <submittedName>
        <fullName evidence="2">Uncharacterized protein</fullName>
    </submittedName>
</protein>
<dbReference type="EMBL" id="RXNS01000004">
    <property type="protein sequence ID" value="RTR05570.1"/>
    <property type="molecule type" value="Genomic_DNA"/>
</dbReference>
<keyword evidence="1" id="KW-1133">Transmembrane helix</keyword>
<accession>A0A431V567</accession>
<dbReference type="OrthoDB" id="5917490at2"/>
<keyword evidence="3" id="KW-1185">Reference proteome</keyword>
<evidence type="ECO:0000313" key="3">
    <source>
        <dbReference type="Proteomes" id="UP000267400"/>
    </source>
</evidence>
<keyword evidence="1" id="KW-0812">Transmembrane</keyword>
<reference evidence="2 3" key="1">
    <citation type="submission" date="2018-12" db="EMBL/GenBank/DDBJ databases">
        <authorList>
            <person name="Yu L."/>
        </authorList>
    </citation>
    <scope>NUCLEOTIDE SEQUENCE [LARGE SCALE GENOMIC DNA]</scope>
    <source>
        <strain evidence="2 3">11S</strain>
    </source>
</reference>
<gene>
    <name evidence="2" type="ORF">EKG36_05605</name>
</gene>
<evidence type="ECO:0000256" key="1">
    <source>
        <dbReference type="SAM" id="Phobius"/>
    </source>
</evidence>
<dbReference type="RefSeq" id="WP_126481890.1">
    <property type="nucleotide sequence ID" value="NZ_RXNS01000004.1"/>
</dbReference>
<feature type="transmembrane region" description="Helical" evidence="1">
    <location>
        <begin position="15"/>
        <end position="35"/>
    </location>
</feature>
<dbReference type="Proteomes" id="UP000267400">
    <property type="component" value="Unassembled WGS sequence"/>
</dbReference>
<dbReference type="AlphaFoldDB" id="A0A431V567"/>
<sequence length="168" mass="17719">MAPSAPAERALRPPLLRLLIVMTLLTLGVALGYLARHSLDGDDVRWVPPTTPCDLQAGPCRAALGDGRTLTLDLAGKGPIHALTVLPLEVQLAGTSADAAVVTFVGRDMDMGLHRFPLEAAGGGVFRGEGQVALCTQAVMPWRAEVVVDTPGGRLGSWFDFEATRRAP</sequence>
<organism evidence="2 3">
    <name type="scientific">Halomonas nitroreducens</name>
    <dbReference type="NCBI Taxonomy" id="447425"/>
    <lineage>
        <taxon>Bacteria</taxon>
        <taxon>Pseudomonadati</taxon>
        <taxon>Pseudomonadota</taxon>
        <taxon>Gammaproteobacteria</taxon>
        <taxon>Oceanospirillales</taxon>
        <taxon>Halomonadaceae</taxon>
        <taxon>Halomonas</taxon>
    </lineage>
</organism>
<name>A0A431V567_9GAMM</name>
<keyword evidence="1" id="KW-0472">Membrane</keyword>
<proteinExistence type="predicted"/>
<comment type="caution">
    <text evidence="2">The sequence shown here is derived from an EMBL/GenBank/DDBJ whole genome shotgun (WGS) entry which is preliminary data.</text>
</comment>
<evidence type="ECO:0000313" key="2">
    <source>
        <dbReference type="EMBL" id="RTR05570.1"/>
    </source>
</evidence>